<keyword evidence="6" id="KW-1185">Reference proteome</keyword>
<dbReference type="Pfam" id="PF00622">
    <property type="entry name" value="SPRY"/>
    <property type="match status" value="1"/>
</dbReference>
<dbReference type="AlphaFoldDB" id="A0AAV6SBC9"/>
<reference evidence="5 6" key="1">
    <citation type="journal article" date="2021" name="Sci. Rep.">
        <title>Chromosome anchoring in Senegalese sole (Solea senegalensis) reveals sex-associated markers and genome rearrangements in flatfish.</title>
        <authorList>
            <person name="Guerrero-Cozar I."/>
            <person name="Gomez-Garrido J."/>
            <person name="Berbel C."/>
            <person name="Martinez-Blanch J.F."/>
            <person name="Alioto T."/>
            <person name="Claros M.G."/>
            <person name="Gagnaire P.A."/>
            <person name="Manchado M."/>
        </authorList>
    </citation>
    <scope>NUCLEOTIDE SEQUENCE [LARGE SCALE GENOMIC DNA]</scope>
    <source>
        <strain evidence="5">Sse05_10M</strain>
    </source>
</reference>
<gene>
    <name evidence="5" type="ORF">JOB18_006347</name>
</gene>
<dbReference type="SMART" id="SM00449">
    <property type="entry name" value="SPRY"/>
    <property type="match status" value="1"/>
</dbReference>
<protein>
    <submittedName>
        <fullName evidence="5">Tripartite motif-containing protein 65-like</fullName>
    </submittedName>
</protein>
<dbReference type="Pfam" id="PF13765">
    <property type="entry name" value="PRY"/>
    <property type="match status" value="1"/>
</dbReference>
<evidence type="ECO:0000259" key="4">
    <source>
        <dbReference type="PROSITE" id="PS50188"/>
    </source>
</evidence>
<keyword evidence="2" id="KW-0863">Zinc-finger</keyword>
<organism evidence="5 6">
    <name type="scientific">Solea senegalensis</name>
    <name type="common">Senegalese sole</name>
    <dbReference type="NCBI Taxonomy" id="28829"/>
    <lineage>
        <taxon>Eukaryota</taxon>
        <taxon>Metazoa</taxon>
        <taxon>Chordata</taxon>
        <taxon>Craniata</taxon>
        <taxon>Vertebrata</taxon>
        <taxon>Euteleostomi</taxon>
        <taxon>Actinopterygii</taxon>
        <taxon>Neopterygii</taxon>
        <taxon>Teleostei</taxon>
        <taxon>Neoteleostei</taxon>
        <taxon>Acanthomorphata</taxon>
        <taxon>Carangaria</taxon>
        <taxon>Pleuronectiformes</taxon>
        <taxon>Pleuronectoidei</taxon>
        <taxon>Soleidae</taxon>
        <taxon>Solea</taxon>
    </lineage>
</organism>
<dbReference type="InterPro" id="IPR006574">
    <property type="entry name" value="PRY"/>
</dbReference>
<evidence type="ECO:0000256" key="3">
    <source>
        <dbReference type="ARBA" id="ARBA00022833"/>
    </source>
</evidence>
<feature type="domain" description="B30.2/SPRY" evidence="4">
    <location>
        <begin position="189"/>
        <end position="383"/>
    </location>
</feature>
<dbReference type="InterPro" id="IPR003877">
    <property type="entry name" value="SPRY_dom"/>
</dbReference>
<dbReference type="InterPro" id="IPR051051">
    <property type="entry name" value="E3_ubiq-ligase_TRIM/RNF"/>
</dbReference>
<dbReference type="GO" id="GO:0008270">
    <property type="term" value="F:zinc ion binding"/>
    <property type="evidence" value="ECO:0007669"/>
    <property type="project" value="UniProtKB-KW"/>
</dbReference>
<sequence length="383" mass="42645">MWDGSDGKMAAAMVQMSCLYRGMLAVRATGIRTLIPGLIPAQFRAFSVRKEPELEENPYYNKYQDKIQKLRSSKPQEYKVRLEQRHEAKKEVLGHSKQAEFVRLMEQELEQRDKMAVGDGTSGGFTKNKMCQSYHSPASAGAPGSLTVSPNVSFGPVRRAVSDLKEQLQTLYHREFPAITSIKKANMAIPADVPDLDSRSSLLQNFVSLSLDPFTAHKELSLTDGNRAVSRTGQLHSYRDHPDRFDSWGQVLCREGLEGRSYWEAEWTGQQVGLGLTYESIGRKGSSNDCRLGHNSFSWGLSCNASSFTFCHGNESQALATPSSSVSNRIGVFVDFEAGMIRFYMATPRGVHLLHSLKTHFTQPLYPAVWLGANSTVTFCAVD</sequence>
<evidence type="ECO:0000256" key="1">
    <source>
        <dbReference type="ARBA" id="ARBA00022723"/>
    </source>
</evidence>
<proteinExistence type="predicted"/>
<dbReference type="EMBL" id="JAGKHQ010000006">
    <property type="protein sequence ID" value="KAG7513376.1"/>
    <property type="molecule type" value="Genomic_DNA"/>
</dbReference>
<accession>A0AAV6SBC9</accession>
<dbReference type="SMART" id="SM00589">
    <property type="entry name" value="PRY"/>
    <property type="match status" value="1"/>
</dbReference>
<dbReference type="GO" id="GO:0005737">
    <property type="term" value="C:cytoplasm"/>
    <property type="evidence" value="ECO:0007669"/>
    <property type="project" value="UniProtKB-ARBA"/>
</dbReference>
<evidence type="ECO:0000256" key="2">
    <source>
        <dbReference type="ARBA" id="ARBA00022771"/>
    </source>
</evidence>
<dbReference type="PANTHER" id="PTHR25465:SF5">
    <property type="entry name" value="E3 UBIQUITIN_ISG15 LIGASE TRIM25-RELATED"/>
    <property type="match status" value="1"/>
</dbReference>
<comment type="caution">
    <text evidence="5">The sequence shown here is derived from an EMBL/GenBank/DDBJ whole genome shotgun (WGS) entry which is preliminary data.</text>
</comment>
<dbReference type="Proteomes" id="UP000693946">
    <property type="component" value="Linkage Group LG14"/>
</dbReference>
<keyword evidence="1" id="KW-0479">Metal-binding</keyword>
<name>A0AAV6SBC9_SOLSE</name>
<keyword evidence="3" id="KW-0862">Zinc</keyword>
<evidence type="ECO:0000313" key="6">
    <source>
        <dbReference type="Proteomes" id="UP000693946"/>
    </source>
</evidence>
<dbReference type="PROSITE" id="PS50188">
    <property type="entry name" value="B302_SPRY"/>
    <property type="match status" value="1"/>
</dbReference>
<evidence type="ECO:0000313" key="5">
    <source>
        <dbReference type="EMBL" id="KAG7513376.1"/>
    </source>
</evidence>
<dbReference type="CDD" id="cd16040">
    <property type="entry name" value="SPRY_PRY_SNTX"/>
    <property type="match status" value="1"/>
</dbReference>
<dbReference type="InterPro" id="IPR001870">
    <property type="entry name" value="B30.2/SPRY"/>
</dbReference>
<dbReference type="PANTHER" id="PTHR25465">
    <property type="entry name" value="B-BOX DOMAIN CONTAINING"/>
    <property type="match status" value="1"/>
</dbReference>